<gene>
    <name evidence="1" type="ORF">FEI15_00770</name>
</gene>
<comment type="caution">
    <text evidence="1">The sequence shown here is derived from an EMBL/GenBank/DDBJ whole genome shotgun (WGS) entry which is preliminary data.</text>
</comment>
<dbReference type="Proteomes" id="UP000309885">
    <property type="component" value="Unassembled WGS sequence"/>
</dbReference>
<protein>
    <submittedName>
        <fullName evidence="1">Uncharacterized protein</fullName>
    </submittedName>
</protein>
<proteinExistence type="predicted"/>
<sequence>MNPLASVVPGELKKAAINFSKSLYRLLKLIAAFVNMLLISCVPRQGTSKIDEKNEVAGKVVFLQLGVIKESGKF</sequence>
<name>A0A5R8LX20_LACZE</name>
<dbReference type="EMBL" id="VBWO01000001">
    <property type="protein sequence ID" value="TLF41773.1"/>
    <property type="molecule type" value="Genomic_DNA"/>
</dbReference>
<organism evidence="1 2">
    <name type="scientific">Lacticaseibacillus zeae</name>
    <name type="common">Lactobacillus zeae</name>
    <dbReference type="NCBI Taxonomy" id="57037"/>
    <lineage>
        <taxon>Bacteria</taxon>
        <taxon>Bacillati</taxon>
        <taxon>Bacillota</taxon>
        <taxon>Bacilli</taxon>
        <taxon>Lactobacillales</taxon>
        <taxon>Lactobacillaceae</taxon>
        <taxon>Lacticaseibacillus</taxon>
    </lineage>
</organism>
<accession>A0A5R8LX20</accession>
<dbReference type="AlphaFoldDB" id="A0A5R8LX20"/>
<evidence type="ECO:0000313" key="1">
    <source>
        <dbReference type="EMBL" id="TLF41773.1"/>
    </source>
</evidence>
<reference evidence="1 2" key="1">
    <citation type="submission" date="2019-05" db="EMBL/GenBank/DDBJ databases">
        <title>Genome-based reclassification of Lactobacillus casei as Lactobacillus casei subsp. casei. subsp.nov., description of Lactobacillus casei subsp. zeae subsp. nov., and emended description of Lactobacillus casei.</title>
        <authorList>
            <person name="Huang C.-H."/>
        </authorList>
    </citation>
    <scope>NUCLEOTIDE SEQUENCE [LARGE SCALE GENOMIC DNA]</scope>
    <source>
        <strain evidence="1 2">CRBIP24.44</strain>
    </source>
</reference>
<evidence type="ECO:0000313" key="2">
    <source>
        <dbReference type="Proteomes" id="UP000309885"/>
    </source>
</evidence>